<accession>A0A7W2TXI5</accession>
<protein>
    <submittedName>
        <fullName evidence="5">TetR/AcrR family transcriptional regulator</fullName>
    </submittedName>
</protein>
<reference evidence="5 6" key="1">
    <citation type="submission" date="2020-07" db="EMBL/GenBank/DDBJ databases">
        <title>Halieaceae bacterium, F7430, whole genome shotgun sequencing project.</title>
        <authorList>
            <person name="Jiang S."/>
            <person name="Liu Z.W."/>
            <person name="Du Z.J."/>
        </authorList>
    </citation>
    <scope>NUCLEOTIDE SEQUENCE [LARGE SCALE GENOMIC DNA]</scope>
    <source>
        <strain evidence="5 6">F7430</strain>
    </source>
</reference>
<dbReference type="Pfam" id="PF00440">
    <property type="entry name" value="TetR_N"/>
    <property type="match status" value="1"/>
</dbReference>
<evidence type="ECO:0000256" key="3">
    <source>
        <dbReference type="ARBA" id="ARBA00023163"/>
    </source>
</evidence>
<keyword evidence="3" id="KW-0804">Transcription</keyword>
<proteinExistence type="predicted"/>
<evidence type="ECO:0000256" key="2">
    <source>
        <dbReference type="ARBA" id="ARBA00023125"/>
    </source>
</evidence>
<dbReference type="InterPro" id="IPR050109">
    <property type="entry name" value="HTH-type_TetR-like_transc_reg"/>
</dbReference>
<feature type="domain" description="HTH tetR-type" evidence="4">
    <location>
        <begin position="16"/>
        <end position="63"/>
    </location>
</feature>
<dbReference type="InterPro" id="IPR009057">
    <property type="entry name" value="Homeodomain-like_sf"/>
</dbReference>
<dbReference type="Gene3D" id="1.10.357.10">
    <property type="entry name" value="Tetracycline Repressor, domain 2"/>
    <property type="match status" value="1"/>
</dbReference>
<keyword evidence="2" id="KW-0238">DNA-binding</keyword>
<dbReference type="GO" id="GO:0000976">
    <property type="term" value="F:transcription cis-regulatory region binding"/>
    <property type="evidence" value="ECO:0007669"/>
    <property type="project" value="TreeGrafter"/>
</dbReference>
<dbReference type="RefSeq" id="WP_182173817.1">
    <property type="nucleotide sequence ID" value="NZ_JACFXU010000016.1"/>
</dbReference>
<evidence type="ECO:0000313" key="6">
    <source>
        <dbReference type="Proteomes" id="UP000539350"/>
    </source>
</evidence>
<keyword evidence="1" id="KW-0805">Transcription regulation</keyword>
<dbReference type="AlphaFoldDB" id="A0A7W2TXI5"/>
<dbReference type="GO" id="GO:0003700">
    <property type="term" value="F:DNA-binding transcription factor activity"/>
    <property type="evidence" value="ECO:0007669"/>
    <property type="project" value="TreeGrafter"/>
</dbReference>
<evidence type="ECO:0000256" key="1">
    <source>
        <dbReference type="ARBA" id="ARBA00023015"/>
    </source>
</evidence>
<organism evidence="5 6">
    <name type="scientific">Sediminihaliea albiluteola</name>
    <dbReference type="NCBI Taxonomy" id="2758564"/>
    <lineage>
        <taxon>Bacteria</taxon>
        <taxon>Pseudomonadati</taxon>
        <taxon>Pseudomonadota</taxon>
        <taxon>Gammaproteobacteria</taxon>
        <taxon>Cellvibrionales</taxon>
        <taxon>Halieaceae</taxon>
        <taxon>Sediminihaliea</taxon>
    </lineage>
</organism>
<dbReference type="InterPro" id="IPR001647">
    <property type="entry name" value="HTH_TetR"/>
</dbReference>
<dbReference type="PANTHER" id="PTHR30055">
    <property type="entry name" value="HTH-TYPE TRANSCRIPTIONAL REGULATOR RUTR"/>
    <property type="match status" value="1"/>
</dbReference>
<evidence type="ECO:0000313" key="5">
    <source>
        <dbReference type="EMBL" id="MBA6413783.1"/>
    </source>
</evidence>
<name>A0A7W2TXI5_9GAMM</name>
<gene>
    <name evidence="5" type="ORF">H2508_11745</name>
</gene>
<sequence length="210" mass="23908">MPRPLRPVVEARRNHIINVTRDMISEVGIEGITMRELAKRCNIAVATIYNNFGSSGKEAVIAAALQLDFGGRFEELDDSLSPAEKVKARISQTANDIKGPLRDYTKAVQYFYFHHQQASEIRAIIHDYSVSEFNQIVRQIEARGHLETWVDTKPFADDLVTQVYALIVKWSQGYIADRSLKKRLLQAVCLQFIAISKAKTRKEFIDILNN</sequence>
<dbReference type="Proteomes" id="UP000539350">
    <property type="component" value="Unassembled WGS sequence"/>
</dbReference>
<comment type="caution">
    <text evidence="5">The sequence shown here is derived from an EMBL/GenBank/DDBJ whole genome shotgun (WGS) entry which is preliminary data.</text>
</comment>
<dbReference type="PANTHER" id="PTHR30055:SF234">
    <property type="entry name" value="HTH-TYPE TRANSCRIPTIONAL REGULATOR BETI"/>
    <property type="match status" value="1"/>
</dbReference>
<dbReference type="SUPFAM" id="SSF46689">
    <property type="entry name" value="Homeodomain-like"/>
    <property type="match status" value="1"/>
</dbReference>
<evidence type="ECO:0000259" key="4">
    <source>
        <dbReference type="Pfam" id="PF00440"/>
    </source>
</evidence>
<keyword evidence="6" id="KW-1185">Reference proteome</keyword>
<dbReference type="EMBL" id="JACFXU010000016">
    <property type="protein sequence ID" value="MBA6413783.1"/>
    <property type="molecule type" value="Genomic_DNA"/>
</dbReference>